<dbReference type="RefSeq" id="WP_283734288.1">
    <property type="nucleotide sequence ID" value="NZ_CP125968.1"/>
</dbReference>
<evidence type="ECO:0000313" key="2">
    <source>
        <dbReference type="Proteomes" id="UP001271648"/>
    </source>
</evidence>
<reference evidence="1 2" key="1">
    <citation type="submission" date="2023-06" db="EMBL/GenBank/DDBJ databases">
        <title>Sporosarcina sp. nov., isolated from Korean traditional fermented seafood 'Jeotgal'.</title>
        <authorList>
            <person name="Yang A.I."/>
            <person name="Shin N.-R."/>
        </authorList>
    </citation>
    <scope>NUCLEOTIDE SEQUENCE [LARGE SCALE GENOMIC DNA]</scope>
    <source>
        <strain evidence="1 2">KCTC43456</strain>
    </source>
</reference>
<dbReference type="AlphaFoldDB" id="A0AAW9ADG1"/>
<gene>
    <name evidence="1" type="ORF">QTL97_17015</name>
</gene>
<comment type="caution">
    <text evidence="1">The sequence shown here is derived from an EMBL/GenBank/DDBJ whole genome shotgun (WGS) entry which is preliminary data.</text>
</comment>
<dbReference type="Proteomes" id="UP001271648">
    <property type="component" value="Unassembled WGS sequence"/>
</dbReference>
<dbReference type="EMBL" id="JAUBDJ010000015">
    <property type="protein sequence ID" value="MDW0118628.1"/>
    <property type="molecule type" value="Genomic_DNA"/>
</dbReference>
<accession>A0AAW9ADG1</accession>
<dbReference type="InterPro" id="IPR025412">
    <property type="entry name" value="DUF4304"/>
</dbReference>
<protein>
    <submittedName>
        <fullName evidence="1">DUF4304 domain-containing protein</fullName>
    </submittedName>
</protein>
<sequence>MSVERDAMVNSLKQIVIPTLRDKSFKGSFPHFYRNLENQTDLLMFQFSQWEGTLYVEISKCPLSGRTGYKEEQIPVNKIKVYQVVGNSFNDRHRIGEGFEFSVYTTEEVAKDIQKSLDRAEVWWKEHPNWWSE</sequence>
<dbReference type="Pfam" id="PF14137">
    <property type="entry name" value="DUF4304"/>
    <property type="match status" value="1"/>
</dbReference>
<proteinExistence type="predicted"/>
<evidence type="ECO:0000313" key="1">
    <source>
        <dbReference type="EMBL" id="MDW0118628.1"/>
    </source>
</evidence>
<organism evidence="1 2">
    <name type="scientific">Sporosarcina thermotolerans</name>
    <dbReference type="NCBI Taxonomy" id="633404"/>
    <lineage>
        <taxon>Bacteria</taxon>
        <taxon>Bacillati</taxon>
        <taxon>Bacillota</taxon>
        <taxon>Bacilli</taxon>
        <taxon>Bacillales</taxon>
        <taxon>Caryophanaceae</taxon>
        <taxon>Sporosarcina</taxon>
    </lineage>
</organism>
<name>A0AAW9ADG1_9BACL</name>
<keyword evidence="2" id="KW-1185">Reference proteome</keyword>